<dbReference type="EMBL" id="LT907978">
    <property type="protein sequence ID" value="SOB72823.1"/>
    <property type="molecule type" value="Genomic_DNA"/>
</dbReference>
<dbReference type="AlphaFoldDB" id="A0A285PT62"/>
<proteinExistence type="predicted"/>
<dbReference type="Proteomes" id="UP000217549">
    <property type="component" value="Chromosome I"/>
</dbReference>
<reference evidence="2" key="1">
    <citation type="submission" date="2017-09" db="EMBL/GenBank/DDBJ databases">
        <authorList>
            <person name="Shetty A S."/>
        </authorList>
    </citation>
    <scope>NUCLEOTIDE SEQUENCE [LARGE SCALE GENOMIC DNA]</scope>
</reference>
<dbReference type="KEGG" id="ehl:EHLA_2192"/>
<dbReference type="RefSeq" id="WP_157908587.1">
    <property type="nucleotide sequence ID" value="NZ_LT907978.1"/>
</dbReference>
<protein>
    <submittedName>
        <fullName evidence="1">Uncharacterized protein</fullName>
    </submittedName>
</protein>
<evidence type="ECO:0000313" key="1">
    <source>
        <dbReference type="EMBL" id="SOB72823.1"/>
    </source>
</evidence>
<keyword evidence="2" id="KW-1185">Reference proteome</keyword>
<organism evidence="1 2">
    <name type="scientific">Anaerobutyricum hallii</name>
    <dbReference type="NCBI Taxonomy" id="39488"/>
    <lineage>
        <taxon>Bacteria</taxon>
        <taxon>Bacillati</taxon>
        <taxon>Bacillota</taxon>
        <taxon>Clostridia</taxon>
        <taxon>Lachnospirales</taxon>
        <taxon>Lachnospiraceae</taxon>
        <taxon>Anaerobutyricum</taxon>
    </lineage>
</organism>
<gene>
    <name evidence="1" type="ORF">EHLA_2192</name>
</gene>
<accession>A0A285PT62</accession>
<name>A0A285PT62_9FIRM</name>
<sequence>MEKTDSEARKAAETLKKYCNQHEYCENCIFAEEYVCSLLNIVPCRWKSWTPSKG</sequence>
<evidence type="ECO:0000313" key="2">
    <source>
        <dbReference type="Proteomes" id="UP000217549"/>
    </source>
</evidence>